<feature type="transmembrane region" description="Helical" evidence="1">
    <location>
        <begin position="301"/>
        <end position="320"/>
    </location>
</feature>
<dbReference type="RefSeq" id="WP_078832645.1">
    <property type="nucleotide sequence ID" value="NZ_FUWH01000013.1"/>
</dbReference>
<keyword evidence="4" id="KW-1185">Reference proteome</keyword>
<keyword evidence="3" id="KW-0012">Acyltransferase</keyword>
<evidence type="ECO:0000256" key="1">
    <source>
        <dbReference type="SAM" id="Phobius"/>
    </source>
</evidence>
<dbReference type="InterPro" id="IPR002656">
    <property type="entry name" value="Acyl_transf_3_dom"/>
</dbReference>
<feature type="transmembrane region" description="Helical" evidence="1">
    <location>
        <begin position="163"/>
        <end position="181"/>
    </location>
</feature>
<proteinExistence type="predicted"/>
<evidence type="ECO:0000259" key="2">
    <source>
        <dbReference type="Pfam" id="PF01757"/>
    </source>
</evidence>
<dbReference type="EMBL" id="FUWH01000013">
    <property type="protein sequence ID" value="SKA16525.1"/>
    <property type="molecule type" value="Genomic_DNA"/>
</dbReference>
<dbReference type="STRING" id="413434.SAMN04488132_11326"/>
<feature type="transmembrane region" description="Helical" evidence="1">
    <location>
        <begin position="70"/>
        <end position="89"/>
    </location>
</feature>
<evidence type="ECO:0000313" key="3">
    <source>
        <dbReference type="EMBL" id="SKA16525.1"/>
    </source>
</evidence>
<keyword evidence="1" id="KW-0812">Transmembrane</keyword>
<keyword evidence="3" id="KW-0378">Hydrolase</keyword>
<name>A0A1T4RKM0_9BACT</name>
<feature type="transmembrane region" description="Helical" evidence="1">
    <location>
        <begin position="30"/>
        <end position="49"/>
    </location>
</feature>
<organism evidence="3 4">
    <name type="scientific">Sediminibacterium ginsengisoli</name>
    <dbReference type="NCBI Taxonomy" id="413434"/>
    <lineage>
        <taxon>Bacteria</taxon>
        <taxon>Pseudomonadati</taxon>
        <taxon>Bacteroidota</taxon>
        <taxon>Chitinophagia</taxon>
        <taxon>Chitinophagales</taxon>
        <taxon>Chitinophagaceae</taxon>
        <taxon>Sediminibacterium</taxon>
    </lineage>
</organism>
<dbReference type="InterPro" id="IPR050879">
    <property type="entry name" value="Acyltransferase_3"/>
</dbReference>
<feature type="transmembrane region" description="Helical" evidence="1">
    <location>
        <begin position="214"/>
        <end position="231"/>
    </location>
</feature>
<dbReference type="PANTHER" id="PTHR23028:SF53">
    <property type="entry name" value="ACYL_TRANSF_3 DOMAIN-CONTAINING PROTEIN"/>
    <property type="match status" value="1"/>
</dbReference>
<accession>A0A1T4RKM0</accession>
<feature type="domain" description="Acyltransferase 3" evidence="2">
    <location>
        <begin position="5"/>
        <end position="317"/>
    </location>
</feature>
<dbReference type="GO" id="GO:0016747">
    <property type="term" value="F:acyltransferase activity, transferring groups other than amino-acyl groups"/>
    <property type="evidence" value="ECO:0007669"/>
    <property type="project" value="InterPro"/>
</dbReference>
<feature type="transmembrane region" description="Helical" evidence="1">
    <location>
        <begin position="332"/>
        <end position="354"/>
    </location>
</feature>
<feature type="transmembrane region" description="Helical" evidence="1">
    <location>
        <begin position="187"/>
        <end position="207"/>
    </location>
</feature>
<dbReference type="GO" id="GO:0016787">
    <property type="term" value="F:hydrolase activity"/>
    <property type="evidence" value="ECO:0007669"/>
    <property type="project" value="UniProtKB-KW"/>
</dbReference>
<dbReference type="OrthoDB" id="290051at2"/>
<dbReference type="GO" id="GO:0016020">
    <property type="term" value="C:membrane"/>
    <property type="evidence" value="ECO:0007669"/>
    <property type="project" value="TreeGrafter"/>
</dbReference>
<keyword evidence="1" id="KW-1133">Transmembrane helix</keyword>
<feature type="transmembrane region" description="Helical" evidence="1">
    <location>
        <begin position="267"/>
        <end position="289"/>
    </location>
</feature>
<dbReference type="AlphaFoldDB" id="A0A1T4RKM0"/>
<feature type="transmembrane region" description="Helical" evidence="1">
    <location>
        <begin position="7"/>
        <end position="24"/>
    </location>
</feature>
<dbReference type="Proteomes" id="UP000190888">
    <property type="component" value="Unassembled WGS sequence"/>
</dbReference>
<keyword evidence="1" id="KW-0472">Membrane</keyword>
<dbReference type="Pfam" id="PF01757">
    <property type="entry name" value="Acyl_transf_3"/>
    <property type="match status" value="1"/>
</dbReference>
<feature type="transmembrane region" description="Helical" evidence="1">
    <location>
        <begin position="140"/>
        <end position="156"/>
    </location>
</feature>
<protein>
    <submittedName>
        <fullName evidence="3">Peptidoglycan/LPS O-acetylase OafA/YrhL, contains acyltransferase and SGNH-hydrolase domains</fullName>
    </submittedName>
</protein>
<dbReference type="GO" id="GO:0009103">
    <property type="term" value="P:lipopolysaccharide biosynthetic process"/>
    <property type="evidence" value="ECO:0007669"/>
    <property type="project" value="TreeGrafter"/>
</dbReference>
<dbReference type="PANTHER" id="PTHR23028">
    <property type="entry name" value="ACETYLTRANSFERASE"/>
    <property type="match status" value="1"/>
</dbReference>
<keyword evidence="3" id="KW-0808">Transferase</keyword>
<sequence length="577" mass="65771">MKYRPEIDGLRSIAVTAVILYHAGFLPQGYLGVDIFFVISGYLITSLIDNSLNTGSFRFGHFYERRIRRILPMTLFICLLALASGYFLMLPDDFENLTQSVIATVLFSNNLLLYFTSGYWDIVNHYKPLLHTWSLGVEEQFYLIFPVILFLGHRLFKKISQKQLLMIVLMILSLISCYLIGNPKFNFFIVTSRLYQFGAGALLVFAVKKYESRNALPSVVLLLGLIALLVFPFTKILLINIAVTAVTALLIYTYRPKAAGYILENPVLVFLGRISFSMYMWHQFIFAFFRQTVSQQISLRWLLLLFALIVVLSVITYFLIEQPYRNNKKISSSVLLISTGSVAAMLVCISFYYYQRSGVVRDVPELDIYKVRHYERGMHAKYNDRIRMLDKPFSKDNKRKILIIGNSFARDVANMLLENHYADDAEISYIHYSNDVRITERLQKADLVIFGSPVAPAELSRICSEYSIPDEHLLVIGSKGFGEHNGLVFNSASYPERCKTAVDPDPLIAKTNAIYGAVKKSCYVDLMALLMRPDGRIPLFTPACKLISQDGRHLTKAGAVYLGSLLARDTNFRLRFP</sequence>
<reference evidence="3 4" key="1">
    <citation type="submission" date="2017-02" db="EMBL/GenBank/DDBJ databases">
        <authorList>
            <person name="Peterson S.W."/>
        </authorList>
    </citation>
    <scope>NUCLEOTIDE SEQUENCE [LARGE SCALE GENOMIC DNA]</scope>
    <source>
        <strain evidence="3 4">DSM 22335</strain>
    </source>
</reference>
<evidence type="ECO:0000313" key="4">
    <source>
        <dbReference type="Proteomes" id="UP000190888"/>
    </source>
</evidence>
<gene>
    <name evidence="3" type="ORF">SAMN04488132_11326</name>
</gene>